<accession>A0AAV4XZN7</accession>
<name>A0AAV4XZN7_CAEEX</name>
<gene>
    <name evidence="1" type="ORF">CEXT_110691</name>
</gene>
<reference evidence="1 2" key="1">
    <citation type="submission" date="2021-06" db="EMBL/GenBank/DDBJ databases">
        <title>Caerostris extrusa draft genome.</title>
        <authorList>
            <person name="Kono N."/>
            <person name="Arakawa K."/>
        </authorList>
    </citation>
    <scope>NUCLEOTIDE SEQUENCE [LARGE SCALE GENOMIC DNA]</scope>
</reference>
<organism evidence="1 2">
    <name type="scientific">Caerostris extrusa</name>
    <name type="common">Bark spider</name>
    <name type="synonym">Caerostris bankana</name>
    <dbReference type="NCBI Taxonomy" id="172846"/>
    <lineage>
        <taxon>Eukaryota</taxon>
        <taxon>Metazoa</taxon>
        <taxon>Ecdysozoa</taxon>
        <taxon>Arthropoda</taxon>
        <taxon>Chelicerata</taxon>
        <taxon>Arachnida</taxon>
        <taxon>Araneae</taxon>
        <taxon>Araneomorphae</taxon>
        <taxon>Entelegynae</taxon>
        <taxon>Araneoidea</taxon>
        <taxon>Araneidae</taxon>
        <taxon>Caerostris</taxon>
    </lineage>
</organism>
<comment type="caution">
    <text evidence="1">The sequence shown here is derived from an EMBL/GenBank/DDBJ whole genome shotgun (WGS) entry which is preliminary data.</text>
</comment>
<dbReference type="AlphaFoldDB" id="A0AAV4XZN7"/>
<keyword evidence="2" id="KW-1185">Reference proteome</keyword>
<dbReference type="EMBL" id="BPLR01018570">
    <property type="protein sequence ID" value="GIZ00628.1"/>
    <property type="molecule type" value="Genomic_DNA"/>
</dbReference>
<evidence type="ECO:0000313" key="2">
    <source>
        <dbReference type="Proteomes" id="UP001054945"/>
    </source>
</evidence>
<dbReference type="Proteomes" id="UP001054945">
    <property type="component" value="Unassembled WGS sequence"/>
</dbReference>
<sequence>MTQLRKQIKHQVQTVILYKLNLSGTTIYAIPKDPVPRSYYQLSTMKSRETDFIRPLPIVANYPGQSRKTRDMGTLITIILLSTDDLKRNNFGIFLFS</sequence>
<evidence type="ECO:0000313" key="1">
    <source>
        <dbReference type="EMBL" id="GIZ00628.1"/>
    </source>
</evidence>
<protein>
    <submittedName>
        <fullName evidence="1">Uncharacterized protein</fullName>
    </submittedName>
</protein>
<proteinExistence type="predicted"/>